<dbReference type="InterPro" id="IPR035906">
    <property type="entry name" value="MetI-like_sf"/>
</dbReference>
<dbReference type="InterPro" id="IPR000515">
    <property type="entry name" value="MetI-like"/>
</dbReference>
<dbReference type="PANTHER" id="PTHR30043:SF1">
    <property type="entry name" value="ABC TRANSPORT SYSTEM PERMEASE PROTEIN P69"/>
    <property type="match status" value="1"/>
</dbReference>
<name>A0A2T0ZW17_9ACTN</name>
<evidence type="ECO:0000259" key="8">
    <source>
        <dbReference type="PROSITE" id="PS50928"/>
    </source>
</evidence>
<keyword evidence="2 7" id="KW-0813">Transport</keyword>
<dbReference type="EMBL" id="PVUE01000016">
    <property type="protein sequence ID" value="PRZ40540.1"/>
    <property type="molecule type" value="Genomic_DNA"/>
</dbReference>
<dbReference type="GO" id="GO:0015416">
    <property type="term" value="F:ABC-type phosphonate transporter activity"/>
    <property type="evidence" value="ECO:0007669"/>
    <property type="project" value="InterPro"/>
</dbReference>
<evidence type="ECO:0000256" key="1">
    <source>
        <dbReference type="ARBA" id="ARBA00004651"/>
    </source>
</evidence>
<feature type="domain" description="ABC transmembrane type-1" evidence="8">
    <location>
        <begin position="79"/>
        <end position="262"/>
    </location>
</feature>
<feature type="transmembrane region" description="Helical" evidence="7">
    <location>
        <begin position="21"/>
        <end position="45"/>
    </location>
</feature>
<feature type="transmembrane region" description="Helical" evidence="7">
    <location>
        <begin position="85"/>
        <end position="104"/>
    </location>
</feature>
<evidence type="ECO:0000313" key="9">
    <source>
        <dbReference type="EMBL" id="PRZ40540.1"/>
    </source>
</evidence>
<dbReference type="OrthoDB" id="9808005at2"/>
<comment type="caution">
    <text evidence="9">The sequence shown here is derived from an EMBL/GenBank/DDBJ whole genome shotgun (WGS) entry which is preliminary data.</text>
</comment>
<proteinExistence type="inferred from homology"/>
<keyword evidence="4 7" id="KW-0812">Transmembrane</keyword>
<organism evidence="9 10">
    <name type="scientific">Antricoccus suffuscus</name>
    <dbReference type="NCBI Taxonomy" id="1629062"/>
    <lineage>
        <taxon>Bacteria</taxon>
        <taxon>Bacillati</taxon>
        <taxon>Actinomycetota</taxon>
        <taxon>Actinomycetes</taxon>
        <taxon>Geodermatophilales</taxon>
        <taxon>Antricoccaceae</taxon>
        <taxon>Antricoccus</taxon>
    </lineage>
</organism>
<keyword evidence="10" id="KW-1185">Reference proteome</keyword>
<feature type="transmembrane region" description="Helical" evidence="7">
    <location>
        <begin position="212"/>
        <end position="232"/>
    </location>
</feature>
<sequence length="271" mass="28789">MSTPTRRTPDHALQRPQKPRSAWKAVLALIALAVITVWCAIGVGVDFGAIARNWNNASGTLLQLAQPDYAFFPKTLTALGETVEMAVIATAVSAVISLPISFLASRATNPHGPLLAATRLVINVIRAVPDILYAAILVSVVGTGAISGVIALILFDIGIIVKLVSESLDGLDRGPQEASLAAGGTWVQADRVAILPLAMPAFVSQTLYTFELNIRASTVIGLVGAGGLGVLIDNVRTFYLYHYLSLIILEILILVVVIEFVSSTLRNRLAR</sequence>
<gene>
    <name evidence="9" type="ORF">CLV47_11673</name>
</gene>
<dbReference type="SUPFAM" id="SSF161098">
    <property type="entry name" value="MetI-like"/>
    <property type="match status" value="1"/>
</dbReference>
<dbReference type="AlphaFoldDB" id="A0A2T0ZW17"/>
<dbReference type="RefSeq" id="WP_106350171.1">
    <property type="nucleotide sequence ID" value="NZ_PVUE01000016.1"/>
</dbReference>
<evidence type="ECO:0000256" key="5">
    <source>
        <dbReference type="ARBA" id="ARBA00022989"/>
    </source>
</evidence>
<evidence type="ECO:0000256" key="3">
    <source>
        <dbReference type="ARBA" id="ARBA00022475"/>
    </source>
</evidence>
<dbReference type="PANTHER" id="PTHR30043">
    <property type="entry name" value="PHOSPHONATES TRANSPORT SYSTEM PERMEASE PROTEIN"/>
    <property type="match status" value="1"/>
</dbReference>
<feature type="transmembrane region" description="Helical" evidence="7">
    <location>
        <begin position="238"/>
        <end position="261"/>
    </location>
</feature>
<reference evidence="9 10" key="1">
    <citation type="submission" date="2018-03" db="EMBL/GenBank/DDBJ databases">
        <title>Genomic Encyclopedia of Archaeal and Bacterial Type Strains, Phase II (KMG-II): from individual species to whole genera.</title>
        <authorList>
            <person name="Goeker M."/>
        </authorList>
    </citation>
    <scope>NUCLEOTIDE SEQUENCE [LARGE SCALE GENOMIC DNA]</scope>
    <source>
        <strain evidence="9 10">DSM 100065</strain>
    </source>
</reference>
<dbReference type="NCBIfam" id="TIGR01097">
    <property type="entry name" value="PhnE"/>
    <property type="match status" value="1"/>
</dbReference>
<protein>
    <submittedName>
        <fullName evidence="9">Phosphonate transport system permease protein</fullName>
    </submittedName>
</protein>
<accession>A0A2T0ZW17</accession>
<dbReference type="PROSITE" id="PS50928">
    <property type="entry name" value="ABC_TM1"/>
    <property type="match status" value="1"/>
</dbReference>
<evidence type="ECO:0000313" key="10">
    <source>
        <dbReference type="Proteomes" id="UP000237752"/>
    </source>
</evidence>
<keyword evidence="3" id="KW-1003">Cell membrane</keyword>
<comment type="similarity">
    <text evidence="7">Belongs to the binding-protein-dependent transport system permease family.</text>
</comment>
<evidence type="ECO:0000256" key="2">
    <source>
        <dbReference type="ARBA" id="ARBA00022448"/>
    </source>
</evidence>
<dbReference type="Gene3D" id="1.10.3720.10">
    <property type="entry name" value="MetI-like"/>
    <property type="match status" value="1"/>
</dbReference>
<dbReference type="Pfam" id="PF00528">
    <property type="entry name" value="BPD_transp_1"/>
    <property type="match status" value="1"/>
</dbReference>
<dbReference type="Proteomes" id="UP000237752">
    <property type="component" value="Unassembled WGS sequence"/>
</dbReference>
<keyword evidence="5 7" id="KW-1133">Transmembrane helix</keyword>
<evidence type="ECO:0000256" key="7">
    <source>
        <dbReference type="RuleBase" id="RU363032"/>
    </source>
</evidence>
<keyword evidence="6 7" id="KW-0472">Membrane</keyword>
<evidence type="ECO:0000256" key="6">
    <source>
        <dbReference type="ARBA" id="ARBA00023136"/>
    </source>
</evidence>
<dbReference type="InterPro" id="IPR005769">
    <property type="entry name" value="PhnE/PtxC"/>
</dbReference>
<evidence type="ECO:0000256" key="4">
    <source>
        <dbReference type="ARBA" id="ARBA00022692"/>
    </source>
</evidence>
<dbReference type="GO" id="GO:0005886">
    <property type="term" value="C:plasma membrane"/>
    <property type="evidence" value="ECO:0007669"/>
    <property type="project" value="UniProtKB-SubCell"/>
</dbReference>
<comment type="subcellular location">
    <subcellularLocation>
        <location evidence="1 7">Cell membrane</location>
        <topology evidence="1 7">Multi-pass membrane protein</topology>
    </subcellularLocation>
</comment>
<dbReference type="CDD" id="cd06261">
    <property type="entry name" value="TM_PBP2"/>
    <property type="match status" value="1"/>
</dbReference>